<dbReference type="OrthoDB" id="100006at2759"/>
<keyword evidence="4 6" id="KW-0472">Membrane</keyword>
<dbReference type="AlphaFoldDB" id="A0A8H5G8A1"/>
<dbReference type="EMBL" id="JAACJM010000045">
    <property type="protein sequence ID" value="KAF5360040.1"/>
    <property type="molecule type" value="Genomic_DNA"/>
</dbReference>
<evidence type="ECO:0000313" key="7">
    <source>
        <dbReference type="EMBL" id="KAF5360040.1"/>
    </source>
</evidence>
<evidence type="ECO:0000256" key="5">
    <source>
        <dbReference type="SAM" id="MobiDB-lite"/>
    </source>
</evidence>
<dbReference type="GO" id="GO:0005886">
    <property type="term" value="C:plasma membrane"/>
    <property type="evidence" value="ECO:0007669"/>
    <property type="project" value="TreeGrafter"/>
</dbReference>
<keyword evidence="3 6" id="KW-1133">Transmembrane helix</keyword>
<dbReference type="Gene3D" id="1.20.1070.10">
    <property type="entry name" value="Rhodopsin 7-helix transmembrane proteins"/>
    <property type="match status" value="1"/>
</dbReference>
<evidence type="ECO:0000256" key="3">
    <source>
        <dbReference type="ARBA" id="ARBA00022989"/>
    </source>
</evidence>
<dbReference type="PANTHER" id="PTHR23112">
    <property type="entry name" value="G PROTEIN-COUPLED RECEPTOR 157-RELATED"/>
    <property type="match status" value="1"/>
</dbReference>
<comment type="subcellular location">
    <subcellularLocation>
        <location evidence="1">Membrane</location>
        <topology evidence="1">Multi-pass membrane protein</topology>
    </subcellularLocation>
</comment>
<evidence type="ECO:0000256" key="4">
    <source>
        <dbReference type="ARBA" id="ARBA00023136"/>
    </source>
</evidence>
<proteinExistence type="predicted"/>
<feature type="region of interest" description="Disordered" evidence="5">
    <location>
        <begin position="350"/>
        <end position="412"/>
    </location>
</feature>
<protein>
    <recommendedName>
        <fullName evidence="9">Glucose receptor Git3 N-terminal domain-containing protein</fullName>
    </recommendedName>
</protein>
<organism evidence="7 8">
    <name type="scientific">Tetrapyrgos nigripes</name>
    <dbReference type="NCBI Taxonomy" id="182062"/>
    <lineage>
        <taxon>Eukaryota</taxon>
        <taxon>Fungi</taxon>
        <taxon>Dikarya</taxon>
        <taxon>Basidiomycota</taxon>
        <taxon>Agaricomycotina</taxon>
        <taxon>Agaricomycetes</taxon>
        <taxon>Agaricomycetidae</taxon>
        <taxon>Agaricales</taxon>
        <taxon>Marasmiineae</taxon>
        <taxon>Marasmiaceae</taxon>
        <taxon>Tetrapyrgos</taxon>
    </lineage>
</organism>
<comment type="caution">
    <text evidence="7">The sequence shown here is derived from an EMBL/GenBank/DDBJ whole genome shotgun (WGS) entry which is preliminary data.</text>
</comment>
<gene>
    <name evidence="7" type="ORF">D9758_007629</name>
</gene>
<evidence type="ECO:0000256" key="1">
    <source>
        <dbReference type="ARBA" id="ARBA00004141"/>
    </source>
</evidence>
<keyword evidence="2 6" id="KW-0812">Transmembrane</keyword>
<feature type="transmembrane region" description="Helical" evidence="6">
    <location>
        <begin position="141"/>
        <end position="165"/>
    </location>
</feature>
<evidence type="ECO:0000256" key="6">
    <source>
        <dbReference type="SAM" id="Phobius"/>
    </source>
</evidence>
<dbReference type="GO" id="GO:0007189">
    <property type="term" value="P:adenylate cyclase-activating G protein-coupled receptor signaling pathway"/>
    <property type="evidence" value="ECO:0007669"/>
    <property type="project" value="TreeGrafter"/>
</dbReference>
<sequence>MAPALTEGSEITGPILGNATAEAYEYTPQERAGVICISVAGLVSLSAILFLMIVKTPKRKTYHRTHLFGYLMSLLFANTLKSTGTVMNLQWVLRHRVENGLFCGYQGAIKHIGNISTALWSFMLSLHLFHLLFMRGTITDLTFWLQMIFGWIIVYLLVIIGPAAIEKVELGPYYGVSGHWCWITSGYPKEQLWLEYFFEFFSAGLSFILYSIVILRVRGNIVQSDGNWALRIVPRGQSWQLTFGRDLIDQAMLKVAQNMVWYPVAYTVLLIPITITRLSQFRGNDIGFGVTTFADIVFNLTGFVNVVMLLITTRLYPDMSTVPEFSTKRKKHLTIFVGMHGGVTPFTLDRSETAESWEQGRQATLGRSRDADDIARPMEVDLPIPSDSDAHMQRAQSDTDTTKVESKPPLLE</sequence>
<feature type="transmembrane region" description="Helical" evidence="6">
    <location>
        <begin position="286"/>
        <end position="311"/>
    </location>
</feature>
<feature type="transmembrane region" description="Helical" evidence="6">
    <location>
        <begin position="196"/>
        <end position="215"/>
    </location>
</feature>
<feature type="transmembrane region" description="Helical" evidence="6">
    <location>
        <begin position="67"/>
        <end position="92"/>
    </location>
</feature>
<dbReference type="GO" id="GO:0004930">
    <property type="term" value="F:G protein-coupled receptor activity"/>
    <property type="evidence" value="ECO:0007669"/>
    <property type="project" value="TreeGrafter"/>
</dbReference>
<feature type="transmembrane region" description="Helical" evidence="6">
    <location>
        <begin position="32"/>
        <end position="55"/>
    </location>
</feature>
<dbReference type="Proteomes" id="UP000559256">
    <property type="component" value="Unassembled WGS sequence"/>
</dbReference>
<dbReference type="PANTHER" id="PTHR23112:SF37">
    <property type="entry name" value="G PROTEIN-COUPLED RECEPTOR GPR1"/>
    <property type="match status" value="1"/>
</dbReference>
<evidence type="ECO:0008006" key="9">
    <source>
        <dbReference type="Google" id="ProtNLM"/>
    </source>
</evidence>
<evidence type="ECO:0000313" key="8">
    <source>
        <dbReference type="Proteomes" id="UP000559256"/>
    </source>
</evidence>
<feature type="transmembrane region" description="Helical" evidence="6">
    <location>
        <begin position="260"/>
        <end position="280"/>
    </location>
</feature>
<reference evidence="7 8" key="1">
    <citation type="journal article" date="2020" name="ISME J.">
        <title>Uncovering the hidden diversity of litter-decomposition mechanisms in mushroom-forming fungi.</title>
        <authorList>
            <person name="Floudas D."/>
            <person name="Bentzer J."/>
            <person name="Ahren D."/>
            <person name="Johansson T."/>
            <person name="Persson P."/>
            <person name="Tunlid A."/>
        </authorList>
    </citation>
    <scope>NUCLEOTIDE SEQUENCE [LARGE SCALE GENOMIC DNA]</scope>
    <source>
        <strain evidence="7 8">CBS 291.85</strain>
    </source>
</reference>
<name>A0A8H5G8A1_9AGAR</name>
<keyword evidence="8" id="KW-1185">Reference proteome</keyword>
<feature type="compositionally biased region" description="Basic and acidic residues" evidence="5">
    <location>
        <begin position="367"/>
        <end position="379"/>
    </location>
</feature>
<accession>A0A8H5G8A1</accession>
<evidence type="ECO:0000256" key="2">
    <source>
        <dbReference type="ARBA" id="ARBA00022692"/>
    </source>
</evidence>
<feature type="transmembrane region" description="Helical" evidence="6">
    <location>
        <begin position="112"/>
        <end position="134"/>
    </location>
</feature>